<evidence type="ECO:0000256" key="1">
    <source>
        <dbReference type="SAM" id="Phobius"/>
    </source>
</evidence>
<comment type="caution">
    <text evidence="2">The sequence shown here is derived from an EMBL/GenBank/DDBJ whole genome shotgun (WGS) entry which is preliminary data.</text>
</comment>
<accession>A0AAV4HF54</accession>
<name>A0AAV4HF54_9GAST</name>
<keyword evidence="1" id="KW-0812">Transmembrane</keyword>
<evidence type="ECO:0000313" key="3">
    <source>
        <dbReference type="Proteomes" id="UP000762676"/>
    </source>
</evidence>
<dbReference type="AlphaFoldDB" id="A0AAV4HF54"/>
<keyword evidence="3" id="KW-1185">Reference proteome</keyword>
<keyword evidence="1" id="KW-1133">Transmembrane helix</keyword>
<keyword evidence="1" id="KW-0472">Membrane</keyword>
<organism evidence="2 3">
    <name type="scientific">Elysia marginata</name>
    <dbReference type="NCBI Taxonomy" id="1093978"/>
    <lineage>
        <taxon>Eukaryota</taxon>
        <taxon>Metazoa</taxon>
        <taxon>Spiralia</taxon>
        <taxon>Lophotrochozoa</taxon>
        <taxon>Mollusca</taxon>
        <taxon>Gastropoda</taxon>
        <taxon>Heterobranchia</taxon>
        <taxon>Euthyneura</taxon>
        <taxon>Panpulmonata</taxon>
        <taxon>Sacoglossa</taxon>
        <taxon>Placobranchoidea</taxon>
        <taxon>Plakobranchidae</taxon>
        <taxon>Elysia</taxon>
    </lineage>
</organism>
<dbReference type="Proteomes" id="UP000762676">
    <property type="component" value="Unassembled WGS sequence"/>
</dbReference>
<protein>
    <submittedName>
        <fullName evidence="2">Uncharacterized protein</fullName>
    </submittedName>
</protein>
<reference evidence="2 3" key="1">
    <citation type="journal article" date="2021" name="Elife">
        <title>Chloroplast acquisition without the gene transfer in kleptoplastic sea slugs, Plakobranchus ocellatus.</title>
        <authorList>
            <person name="Maeda T."/>
            <person name="Takahashi S."/>
            <person name="Yoshida T."/>
            <person name="Shimamura S."/>
            <person name="Takaki Y."/>
            <person name="Nagai Y."/>
            <person name="Toyoda A."/>
            <person name="Suzuki Y."/>
            <person name="Arimoto A."/>
            <person name="Ishii H."/>
            <person name="Satoh N."/>
            <person name="Nishiyama T."/>
            <person name="Hasebe M."/>
            <person name="Maruyama T."/>
            <person name="Minagawa J."/>
            <person name="Obokata J."/>
            <person name="Shigenobu S."/>
        </authorList>
    </citation>
    <scope>NUCLEOTIDE SEQUENCE [LARGE SCALE GENOMIC DNA]</scope>
</reference>
<evidence type="ECO:0000313" key="2">
    <source>
        <dbReference type="EMBL" id="GFR95210.1"/>
    </source>
</evidence>
<feature type="transmembrane region" description="Helical" evidence="1">
    <location>
        <begin position="47"/>
        <end position="71"/>
    </location>
</feature>
<dbReference type="EMBL" id="BMAT01005536">
    <property type="protein sequence ID" value="GFR95210.1"/>
    <property type="molecule type" value="Genomic_DNA"/>
</dbReference>
<sequence>MKERYPLYGEFLGNDGKGHNLGHRNTGASHHQFSAFPASSSSTTGNILIIIIIIIIMYISGIIISIIIIIISGPTTISRNFSINISSHKKKDKKKRKTGTGSVKLWKLWNLEWLGWTTSENIFVKTMFYMQRTFISYQSSNI</sequence>
<proteinExistence type="predicted"/>
<gene>
    <name evidence="2" type="ORF">ElyMa_002687500</name>
</gene>